<feature type="compositionally biased region" description="Basic and acidic residues" evidence="1">
    <location>
        <begin position="210"/>
        <end position="233"/>
    </location>
</feature>
<dbReference type="Proteomes" id="UP000245125">
    <property type="component" value="Unassembled WGS sequence"/>
</dbReference>
<evidence type="ECO:0000256" key="1">
    <source>
        <dbReference type="SAM" id="MobiDB-lite"/>
    </source>
</evidence>
<feature type="compositionally biased region" description="Low complexity" evidence="1">
    <location>
        <begin position="372"/>
        <end position="392"/>
    </location>
</feature>
<evidence type="ECO:0000313" key="3">
    <source>
        <dbReference type="EMBL" id="SPQ01788.1"/>
    </source>
</evidence>
<accession>A0A2U3QK59</accession>
<dbReference type="OrthoDB" id="5396976at2"/>
<keyword evidence="2" id="KW-0732">Signal</keyword>
<organism evidence="3 4">
    <name type="scientific">Candidatus Sulfobium mesophilum</name>
    <dbReference type="NCBI Taxonomy" id="2016548"/>
    <lineage>
        <taxon>Bacteria</taxon>
        <taxon>Pseudomonadati</taxon>
        <taxon>Nitrospirota</taxon>
        <taxon>Nitrospiria</taxon>
        <taxon>Nitrospirales</taxon>
        <taxon>Nitrospiraceae</taxon>
        <taxon>Candidatus Sulfobium</taxon>
    </lineage>
</organism>
<feature type="chain" id="PRO_5015657169" description="DUF3300 domain-containing protein" evidence="2">
    <location>
        <begin position="25"/>
        <end position="430"/>
    </location>
</feature>
<feature type="region of interest" description="Disordered" evidence="1">
    <location>
        <begin position="205"/>
        <end position="392"/>
    </location>
</feature>
<evidence type="ECO:0000313" key="4">
    <source>
        <dbReference type="Proteomes" id="UP000245125"/>
    </source>
</evidence>
<dbReference type="AlphaFoldDB" id="A0A2U3QK59"/>
<evidence type="ECO:0000256" key="2">
    <source>
        <dbReference type="SAM" id="SignalP"/>
    </source>
</evidence>
<feature type="compositionally biased region" description="Polar residues" evidence="1">
    <location>
        <begin position="321"/>
        <end position="336"/>
    </location>
</feature>
<feature type="compositionally biased region" description="Low complexity" evidence="1">
    <location>
        <begin position="343"/>
        <end position="352"/>
    </location>
</feature>
<gene>
    <name evidence="3" type="ORF">NBG4_700003</name>
</gene>
<dbReference type="EMBL" id="OUUY01000120">
    <property type="protein sequence ID" value="SPQ01788.1"/>
    <property type="molecule type" value="Genomic_DNA"/>
</dbReference>
<feature type="compositionally biased region" description="Polar residues" evidence="1">
    <location>
        <begin position="353"/>
        <end position="367"/>
    </location>
</feature>
<proteinExistence type="predicted"/>
<feature type="compositionally biased region" description="Polar residues" evidence="1">
    <location>
        <begin position="272"/>
        <end position="311"/>
    </location>
</feature>
<feature type="signal peptide" evidence="2">
    <location>
        <begin position="1"/>
        <end position="24"/>
    </location>
</feature>
<sequence length="430" mass="45235">MKSSLIIILMITAAFVLAPVMVYAQTDQAAGAPPLSQPLVREGTLATKLADVLKVGPATNEAEAESALTAVGIAPKNGWIADYPVTPDITGELQTSIIDAATAGGITLGKDDAVKAFNDVMNEYNLPVAPGISTVAASNATAPVYPESDVANNYYYDEGPPVVTYYAPPPDYAYLYTWVPYPFWWWDFWFPGFFVLADFDGHGHHHGHDGHHDGHHDGRGHEGKEFVSNHFRDPSTGSMSRVDPATRASGGTITGGHRGWNNASAQSSAQSIVTNRRTFAPRTNSPAVSSSTNGMYATTPHSQTSVSSGGRNSVAPASGSHRISNYNNRSFNQSTYRAPRVASSSGQSRSFSQPVYRTSGNFSSSVGKRSYSMPSAGSRFSGSSISAQSLGGRSFSAPSVGSGFSGGSFSGMRGSGGGARTGGSFGGFRR</sequence>
<reference evidence="4" key="1">
    <citation type="submission" date="2018-03" db="EMBL/GenBank/DDBJ databases">
        <authorList>
            <person name="Zecchin S."/>
        </authorList>
    </citation>
    <scope>NUCLEOTIDE SEQUENCE [LARGE SCALE GENOMIC DNA]</scope>
</reference>
<keyword evidence="4" id="KW-1185">Reference proteome</keyword>
<evidence type="ECO:0008006" key="5">
    <source>
        <dbReference type="Google" id="ProtNLM"/>
    </source>
</evidence>
<protein>
    <recommendedName>
        <fullName evidence="5">DUF3300 domain-containing protein</fullName>
    </recommendedName>
</protein>
<feature type="region of interest" description="Disordered" evidence="1">
    <location>
        <begin position="406"/>
        <end position="430"/>
    </location>
</feature>
<name>A0A2U3QK59_9BACT</name>